<dbReference type="PROSITE" id="PS50801">
    <property type="entry name" value="STAS"/>
    <property type="match status" value="1"/>
</dbReference>
<dbReference type="SUPFAM" id="SSF52091">
    <property type="entry name" value="SpoIIaa-like"/>
    <property type="match status" value="1"/>
</dbReference>
<keyword evidence="3" id="KW-1185">Reference proteome</keyword>
<dbReference type="InterPro" id="IPR052746">
    <property type="entry name" value="MlaB_ABC_Transporter"/>
</dbReference>
<evidence type="ECO:0000313" key="2">
    <source>
        <dbReference type="EMBL" id="AXT48036.1"/>
    </source>
</evidence>
<evidence type="ECO:0000259" key="1">
    <source>
        <dbReference type="PROSITE" id="PS50801"/>
    </source>
</evidence>
<proteinExistence type="predicted"/>
<dbReference type="Gene3D" id="3.30.750.24">
    <property type="entry name" value="STAS domain"/>
    <property type="match status" value="1"/>
</dbReference>
<evidence type="ECO:0000313" key="3">
    <source>
        <dbReference type="Proteomes" id="UP000259465"/>
    </source>
</evidence>
<accession>A0AAD0RTE4</accession>
<dbReference type="AlphaFoldDB" id="A0AAD0RTE4"/>
<reference evidence="2 3" key="1">
    <citation type="submission" date="2018-08" db="EMBL/GenBank/DDBJ databases">
        <title>Complete genome sequence of JP2-74.</title>
        <authorList>
            <person name="Wu L."/>
        </authorList>
    </citation>
    <scope>NUCLEOTIDE SEQUENCE [LARGE SCALE GENOMIC DNA]</scope>
    <source>
        <strain evidence="2 3">JP2-74</strain>
    </source>
</reference>
<dbReference type="InterPro" id="IPR002645">
    <property type="entry name" value="STAS_dom"/>
</dbReference>
<dbReference type="PANTHER" id="PTHR35849">
    <property type="entry name" value="BLR2341 PROTEIN"/>
    <property type="match status" value="1"/>
</dbReference>
<protein>
    <submittedName>
        <fullName evidence="2">STAS domain-containing protein</fullName>
    </submittedName>
</protein>
<dbReference type="InterPro" id="IPR058548">
    <property type="entry name" value="MlaB-like_STAS"/>
</dbReference>
<dbReference type="KEGG" id="crz:D1345_18520"/>
<organism evidence="2 3">
    <name type="scientific">Chromobacterium rhizoryzae</name>
    <dbReference type="NCBI Taxonomy" id="1778675"/>
    <lineage>
        <taxon>Bacteria</taxon>
        <taxon>Pseudomonadati</taxon>
        <taxon>Pseudomonadota</taxon>
        <taxon>Betaproteobacteria</taxon>
        <taxon>Neisseriales</taxon>
        <taxon>Chromobacteriaceae</taxon>
        <taxon>Chromobacterium</taxon>
    </lineage>
</organism>
<dbReference type="Proteomes" id="UP000259465">
    <property type="component" value="Chromosome"/>
</dbReference>
<gene>
    <name evidence="2" type="ORF">D1345_18520</name>
</gene>
<dbReference type="InterPro" id="IPR036513">
    <property type="entry name" value="STAS_dom_sf"/>
</dbReference>
<dbReference type="CDD" id="cd07043">
    <property type="entry name" value="STAS_anti-anti-sigma_factors"/>
    <property type="match status" value="1"/>
</dbReference>
<dbReference type="Pfam" id="PF13466">
    <property type="entry name" value="STAS_2"/>
    <property type="match status" value="1"/>
</dbReference>
<sequence>MPRTRKKSDARDGAPATLSADVFQLTLSGEQTIYQAAELHQQLHAALTGHAAIELDMSCVGELDCAIAQVLLWLRRESLRKGVALRFIAPSPASQHFIRLVGLQGELSLEEAAHGS</sequence>
<dbReference type="RefSeq" id="WP_118268310.1">
    <property type="nucleotide sequence ID" value="NZ_CP031968.1"/>
</dbReference>
<dbReference type="EMBL" id="CP031968">
    <property type="protein sequence ID" value="AXT48036.1"/>
    <property type="molecule type" value="Genomic_DNA"/>
</dbReference>
<name>A0AAD0RTE4_9NEIS</name>
<dbReference type="PANTHER" id="PTHR35849:SF2">
    <property type="entry name" value="BLR2341 PROTEIN"/>
    <property type="match status" value="1"/>
</dbReference>
<feature type="domain" description="STAS" evidence="1">
    <location>
        <begin position="21"/>
        <end position="116"/>
    </location>
</feature>